<keyword evidence="2" id="KW-1185">Reference proteome</keyword>
<name>A0A916XDQ0_9BURK</name>
<organism evidence="1 2">
    <name type="scientific">Undibacterium terreum</name>
    <dbReference type="NCBI Taxonomy" id="1224302"/>
    <lineage>
        <taxon>Bacteria</taxon>
        <taxon>Pseudomonadati</taxon>
        <taxon>Pseudomonadota</taxon>
        <taxon>Betaproteobacteria</taxon>
        <taxon>Burkholderiales</taxon>
        <taxon>Oxalobacteraceae</taxon>
        <taxon>Undibacterium</taxon>
    </lineage>
</organism>
<dbReference type="RefSeq" id="WP_188564744.1">
    <property type="nucleotide sequence ID" value="NZ_BMED01000001.1"/>
</dbReference>
<proteinExistence type="predicted"/>
<dbReference type="Proteomes" id="UP000637423">
    <property type="component" value="Unassembled WGS sequence"/>
</dbReference>
<sequence>MEDKIIVGKISEALINLEEKGELVLTTSSLDTVARFVFHSALESWFDEIRKSEEPIECTIPYLLEQTVLEVAARFAVQNGRATEIVNSYYNEWFNSRTMKEIAEIYWHETPREMAGRAYYRIVLGKPDNRDLEYLEWRKSH</sequence>
<reference evidence="1" key="1">
    <citation type="journal article" date="2014" name="Int. J. Syst. Evol. Microbiol.">
        <title>Complete genome sequence of Corynebacterium casei LMG S-19264T (=DSM 44701T), isolated from a smear-ripened cheese.</title>
        <authorList>
            <consortium name="US DOE Joint Genome Institute (JGI-PGF)"/>
            <person name="Walter F."/>
            <person name="Albersmeier A."/>
            <person name="Kalinowski J."/>
            <person name="Ruckert C."/>
        </authorList>
    </citation>
    <scope>NUCLEOTIDE SEQUENCE</scope>
    <source>
        <strain evidence="1">CGMCC 1.10998</strain>
    </source>
</reference>
<protein>
    <submittedName>
        <fullName evidence="1">Uncharacterized protein</fullName>
    </submittedName>
</protein>
<evidence type="ECO:0000313" key="1">
    <source>
        <dbReference type="EMBL" id="GGC64133.1"/>
    </source>
</evidence>
<accession>A0A916XDQ0</accession>
<evidence type="ECO:0000313" key="2">
    <source>
        <dbReference type="Proteomes" id="UP000637423"/>
    </source>
</evidence>
<dbReference type="AlphaFoldDB" id="A0A916XDQ0"/>
<dbReference type="EMBL" id="BMED01000001">
    <property type="protein sequence ID" value="GGC64133.1"/>
    <property type="molecule type" value="Genomic_DNA"/>
</dbReference>
<comment type="caution">
    <text evidence="1">The sequence shown here is derived from an EMBL/GenBank/DDBJ whole genome shotgun (WGS) entry which is preliminary data.</text>
</comment>
<gene>
    <name evidence="1" type="ORF">GCM10011396_08860</name>
</gene>
<reference evidence="1" key="2">
    <citation type="submission" date="2020-09" db="EMBL/GenBank/DDBJ databases">
        <authorList>
            <person name="Sun Q."/>
            <person name="Zhou Y."/>
        </authorList>
    </citation>
    <scope>NUCLEOTIDE SEQUENCE</scope>
    <source>
        <strain evidence="1">CGMCC 1.10998</strain>
    </source>
</reference>